<evidence type="ECO:0000256" key="4">
    <source>
        <dbReference type="ARBA" id="ARBA00022676"/>
    </source>
</evidence>
<keyword evidence="12" id="KW-1185">Reference proteome</keyword>
<comment type="caution">
    <text evidence="11">The sequence shown here is derived from an EMBL/GenBank/DDBJ whole genome shotgun (WGS) entry which is preliminary data.</text>
</comment>
<dbReference type="AlphaFoldDB" id="A0AAV2Q3A9"/>
<dbReference type="PANTHER" id="PTHR12413:SF2">
    <property type="entry name" value="DOLICHYL PYROPHOSPHATE GLC1MAN9GLCNAC2 ALPHA-1,3-GLUCOSYLTRANSFERASE-RELATED"/>
    <property type="match status" value="1"/>
</dbReference>
<evidence type="ECO:0000256" key="7">
    <source>
        <dbReference type="ARBA" id="ARBA00022824"/>
    </source>
</evidence>
<feature type="transmembrane region" description="Helical" evidence="10">
    <location>
        <begin position="68"/>
        <end position="95"/>
    </location>
</feature>
<dbReference type="GO" id="GO:0005789">
    <property type="term" value="C:endoplasmic reticulum membrane"/>
    <property type="evidence" value="ECO:0007669"/>
    <property type="project" value="UniProtKB-SubCell"/>
</dbReference>
<accession>A0AAV2Q3A9</accession>
<dbReference type="Pfam" id="PF03155">
    <property type="entry name" value="Alg6_Alg8"/>
    <property type="match status" value="1"/>
</dbReference>
<keyword evidence="8 10" id="KW-1133">Transmembrane helix</keyword>
<proteinExistence type="inferred from homology"/>
<dbReference type="InterPro" id="IPR004856">
    <property type="entry name" value="Glyco_trans_ALG6/ALG8"/>
</dbReference>
<gene>
    <name evidence="11" type="ORF">MNOR_LOCUS7667</name>
</gene>
<dbReference type="EC" id="2.4.1.-" evidence="10"/>
<evidence type="ECO:0000256" key="8">
    <source>
        <dbReference type="ARBA" id="ARBA00022989"/>
    </source>
</evidence>
<evidence type="ECO:0000313" key="11">
    <source>
        <dbReference type="EMBL" id="CAL4069154.1"/>
    </source>
</evidence>
<keyword evidence="4 10" id="KW-0328">Glycosyltransferase</keyword>
<evidence type="ECO:0000256" key="5">
    <source>
        <dbReference type="ARBA" id="ARBA00022679"/>
    </source>
</evidence>
<dbReference type="PANTHER" id="PTHR12413">
    <property type="entry name" value="DOLICHYL GLYCOSYLTRANSFERASE"/>
    <property type="match status" value="1"/>
</dbReference>
<evidence type="ECO:0000313" key="12">
    <source>
        <dbReference type="Proteomes" id="UP001497623"/>
    </source>
</evidence>
<evidence type="ECO:0000256" key="6">
    <source>
        <dbReference type="ARBA" id="ARBA00022692"/>
    </source>
</evidence>
<protein>
    <recommendedName>
        <fullName evidence="10">Alpha-1,3-glucosyltransferase</fullName>
        <ecNumber evidence="10">2.4.1.-</ecNumber>
    </recommendedName>
</protein>
<feature type="non-terminal residue" evidence="11">
    <location>
        <position position="132"/>
    </location>
</feature>
<comment type="similarity">
    <text evidence="3 10">Belongs to the ALG6/ALG8 glucosyltransferase family.</text>
</comment>
<evidence type="ECO:0000256" key="2">
    <source>
        <dbReference type="ARBA" id="ARBA00004922"/>
    </source>
</evidence>
<evidence type="ECO:0000256" key="1">
    <source>
        <dbReference type="ARBA" id="ARBA00004477"/>
    </source>
</evidence>
<feature type="non-terminal residue" evidence="11">
    <location>
        <position position="1"/>
    </location>
</feature>
<dbReference type="GO" id="GO:0042283">
    <property type="term" value="F:dolichyl pyrophosphate Glc1Man9GlcNAc2 alpha-1,3-glucosyltransferase activity"/>
    <property type="evidence" value="ECO:0007669"/>
    <property type="project" value="TreeGrafter"/>
</dbReference>
<comment type="subcellular location">
    <subcellularLocation>
        <location evidence="1 10">Endoplasmic reticulum membrane</location>
        <topology evidence="1 10">Multi-pass membrane protein</topology>
    </subcellularLocation>
</comment>
<dbReference type="Proteomes" id="UP001497623">
    <property type="component" value="Unassembled WGS sequence"/>
</dbReference>
<keyword evidence="5 10" id="KW-0808">Transferase</keyword>
<comment type="caution">
    <text evidence="10">Lacks conserved residue(s) required for the propagation of feature annotation.</text>
</comment>
<evidence type="ECO:0000256" key="10">
    <source>
        <dbReference type="RuleBase" id="RU363110"/>
    </source>
</evidence>
<sequence>ILGRKLGFLSGAIGSASMTGGLVQEYQHAVLPSVPPIATFLLTLVAMIPCLAALWCRPNDPWQFVRCVVLCSFASFMFGWHVHEKAILMIILPFGLLCLQEKTEDRIFIILSITGHFSLFPLLFTHHETPIK</sequence>
<feature type="transmembrane region" description="Helical" evidence="10">
    <location>
        <begin position="107"/>
        <end position="124"/>
    </location>
</feature>
<keyword evidence="9 10" id="KW-0472">Membrane</keyword>
<dbReference type="GO" id="GO:0006487">
    <property type="term" value="P:protein N-linked glycosylation"/>
    <property type="evidence" value="ECO:0007669"/>
    <property type="project" value="TreeGrafter"/>
</dbReference>
<evidence type="ECO:0000256" key="3">
    <source>
        <dbReference type="ARBA" id="ARBA00008715"/>
    </source>
</evidence>
<keyword evidence="6 10" id="KW-0812">Transmembrane</keyword>
<keyword evidence="7 10" id="KW-0256">Endoplasmic reticulum</keyword>
<organism evidence="11 12">
    <name type="scientific">Meganyctiphanes norvegica</name>
    <name type="common">Northern krill</name>
    <name type="synonym">Thysanopoda norvegica</name>
    <dbReference type="NCBI Taxonomy" id="48144"/>
    <lineage>
        <taxon>Eukaryota</taxon>
        <taxon>Metazoa</taxon>
        <taxon>Ecdysozoa</taxon>
        <taxon>Arthropoda</taxon>
        <taxon>Crustacea</taxon>
        <taxon>Multicrustacea</taxon>
        <taxon>Malacostraca</taxon>
        <taxon>Eumalacostraca</taxon>
        <taxon>Eucarida</taxon>
        <taxon>Euphausiacea</taxon>
        <taxon>Euphausiidae</taxon>
        <taxon>Meganyctiphanes</taxon>
    </lineage>
</organism>
<evidence type="ECO:0000256" key="9">
    <source>
        <dbReference type="ARBA" id="ARBA00023136"/>
    </source>
</evidence>
<reference evidence="11 12" key="1">
    <citation type="submission" date="2024-05" db="EMBL/GenBank/DDBJ databases">
        <authorList>
            <person name="Wallberg A."/>
        </authorList>
    </citation>
    <scope>NUCLEOTIDE SEQUENCE [LARGE SCALE GENOMIC DNA]</scope>
</reference>
<feature type="transmembrane region" description="Helical" evidence="10">
    <location>
        <begin position="37"/>
        <end position="56"/>
    </location>
</feature>
<comment type="pathway">
    <text evidence="2 10">Protein modification; protein glycosylation.</text>
</comment>
<name>A0AAV2Q3A9_MEGNR</name>
<dbReference type="EMBL" id="CAXKWB010003422">
    <property type="protein sequence ID" value="CAL4069154.1"/>
    <property type="molecule type" value="Genomic_DNA"/>
</dbReference>